<dbReference type="Pfam" id="PF00931">
    <property type="entry name" value="NB-ARC"/>
    <property type="match status" value="1"/>
</dbReference>
<name>A0A4U6TFB1_SETVI</name>
<proteinExistence type="predicted"/>
<feature type="domain" description="NB-ARC" evidence="1">
    <location>
        <begin position="1"/>
        <end position="118"/>
    </location>
</feature>
<dbReference type="EMBL" id="CM016559">
    <property type="protein sequence ID" value="TKV99494.1"/>
    <property type="molecule type" value="Genomic_DNA"/>
</dbReference>
<dbReference type="Proteomes" id="UP000298652">
    <property type="component" value="Chromosome 8"/>
</dbReference>
<dbReference type="InterPro" id="IPR027417">
    <property type="entry name" value="P-loop_NTPase"/>
</dbReference>
<evidence type="ECO:0000313" key="2">
    <source>
        <dbReference type="EMBL" id="TKV99494.1"/>
    </source>
</evidence>
<evidence type="ECO:0000259" key="1">
    <source>
        <dbReference type="Pfam" id="PF00931"/>
    </source>
</evidence>
<dbReference type="AlphaFoldDB" id="A0A4U6TFB1"/>
<keyword evidence="3" id="KW-1185">Reference proteome</keyword>
<dbReference type="OMA" id="WDHRVWE"/>
<organism evidence="2 3">
    <name type="scientific">Setaria viridis</name>
    <name type="common">Green bristlegrass</name>
    <name type="synonym">Setaria italica subsp. viridis</name>
    <dbReference type="NCBI Taxonomy" id="4556"/>
    <lineage>
        <taxon>Eukaryota</taxon>
        <taxon>Viridiplantae</taxon>
        <taxon>Streptophyta</taxon>
        <taxon>Embryophyta</taxon>
        <taxon>Tracheophyta</taxon>
        <taxon>Spermatophyta</taxon>
        <taxon>Magnoliopsida</taxon>
        <taxon>Liliopsida</taxon>
        <taxon>Poales</taxon>
        <taxon>Poaceae</taxon>
        <taxon>PACMAD clade</taxon>
        <taxon>Panicoideae</taxon>
        <taxon>Panicodae</taxon>
        <taxon>Paniceae</taxon>
        <taxon>Cenchrinae</taxon>
        <taxon>Setaria</taxon>
    </lineage>
</organism>
<dbReference type="Gramene" id="TKV99494">
    <property type="protein sequence ID" value="TKV99494"/>
    <property type="gene ID" value="SEVIR_8G048172v2"/>
</dbReference>
<evidence type="ECO:0000313" key="3">
    <source>
        <dbReference type="Proteomes" id="UP000298652"/>
    </source>
</evidence>
<sequence length="127" mass="14325">MWLCVNKDFSETELLMSAIEVAGGHRTTANTKAVPEQILKEAVKGHKALLVMDDVWDHRVWEGVLQTPLANALARGSSVLMTTRHTTVARGTKAEEPYHHVQKLRPEDAWSLLKKQEMKILNLRLTS</sequence>
<dbReference type="Gene3D" id="3.40.50.300">
    <property type="entry name" value="P-loop containing nucleotide triphosphate hydrolases"/>
    <property type="match status" value="1"/>
</dbReference>
<dbReference type="SUPFAM" id="SSF52540">
    <property type="entry name" value="P-loop containing nucleoside triphosphate hydrolases"/>
    <property type="match status" value="1"/>
</dbReference>
<protein>
    <recommendedName>
        <fullName evidence="1">NB-ARC domain-containing protein</fullName>
    </recommendedName>
</protein>
<dbReference type="InterPro" id="IPR002182">
    <property type="entry name" value="NB-ARC"/>
</dbReference>
<gene>
    <name evidence="2" type="ORF">SEVIR_8G048172v2</name>
</gene>
<dbReference type="PANTHER" id="PTHR36766">
    <property type="entry name" value="PLANT BROAD-SPECTRUM MILDEW RESISTANCE PROTEIN RPW8"/>
    <property type="match status" value="1"/>
</dbReference>
<reference evidence="2" key="1">
    <citation type="submission" date="2019-03" db="EMBL/GenBank/DDBJ databases">
        <title>WGS assembly of Setaria viridis.</title>
        <authorList>
            <person name="Huang P."/>
            <person name="Jenkins J."/>
            <person name="Grimwood J."/>
            <person name="Barry K."/>
            <person name="Healey A."/>
            <person name="Mamidi S."/>
            <person name="Sreedasyam A."/>
            <person name="Shu S."/>
            <person name="Feldman M."/>
            <person name="Wu J."/>
            <person name="Yu Y."/>
            <person name="Chen C."/>
            <person name="Johnson J."/>
            <person name="Rokhsar D."/>
            <person name="Baxter I."/>
            <person name="Schmutz J."/>
            <person name="Brutnell T."/>
            <person name="Kellogg E."/>
        </authorList>
    </citation>
    <scope>NUCLEOTIDE SEQUENCE [LARGE SCALE GENOMIC DNA]</scope>
</reference>
<dbReference type="PANTHER" id="PTHR36766:SF36">
    <property type="entry name" value="AAA+ ATPASE DOMAIN-CONTAINING PROTEIN"/>
    <property type="match status" value="1"/>
</dbReference>
<dbReference type="GO" id="GO:0043531">
    <property type="term" value="F:ADP binding"/>
    <property type="evidence" value="ECO:0007669"/>
    <property type="project" value="InterPro"/>
</dbReference>
<accession>A0A4U6TFB1</accession>